<dbReference type="PROSITE" id="PS00943">
    <property type="entry name" value="UBIA"/>
    <property type="match status" value="1"/>
</dbReference>
<accession>G7E8R7</accession>
<evidence type="ECO:0000256" key="4">
    <source>
        <dbReference type="ARBA" id="ARBA00022679"/>
    </source>
</evidence>
<dbReference type="FunCoup" id="G7E8R7">
    <property type="interactions" value="339"/>
</dbReference>
<dbReference type="eggNOG" id="KOG1380">
    <property type="taxonomic scope" value="Eukaryota"/>
</dbReference>
<dbReference type="AlphaFoldDB" id="G7E8R7"/>
<protein>
    <recommendedName>
        <fullName evidence="3">Protoheme IX farnesyltransferase, mitochondrial</fullName>
    </recommendedName>
    <alternativeName>
        <fullName evidence="9">Heme O synthase</fullName>
    </alternativeName>
</protein>
<proteinExistence type="inferred from homology"/>
<keyword evidence="13" id="KW-1185">Reference proteome</keyword>
<dbReference type="Pfam" id="PF01040">
    <property type="entry name" value="UbiA"/>
    <property type="match status" value="1"/>
</dbReference>
<dbReference type="InterPro" id="IPR000537">
    <property type="entry name" value="UbiA_prenyltransferase"/>
</dbReference>
<evidence type="ECO:0000256" key="11">
    <source>
        <dbReference type="SAM" id="Phobius"/>
    </source>
</evidence>
<evidence type="ECO:0000256" key="2">
    <source>
        <dbReference type="ARBA" id="ARBA00005985"/>
    </source>
</evidence>
<dbReference type="STRING" id="764103.G7E8R7"/>
<dbReference type="HAMAP" id="MF_00154">
    <property type="entry name" value="CyoE_CtaB"/>
    <property type="match status" value="1"/>
</dbReference>
<dbReference type="PANTHER" id="PTHR43448:SF2">
    <property type="entry name" value="PROTOHEME IX FARNESYLTRANSFERASE, MITOCHONDRIAL"/>
    <property type="match status" value="1"/>
</dbReference>
<evidence type="ECO:0000256" key="5">
    <source>
        <dbReference type="ARBA" id="ARBA00022692"/>
    </source>
</evidence>
<feature type="transmembrane region" description="Helical" evidence="11">
    <location>
        <begin position="320"/>
        <end position="340"/>
    </location>
</feature>
<comment type="similarity">
    <text evidence="2">Belongs to the UbiA prenyltransferase family.</text>
</comment>
<feature type="transmembrane region" description="Helical" evidence="11">
    <location>
        <begin position="394"/>
        <end position="416"/>
    </location>
</feature>
<keyword evidence="5 11" id="KW-0812">Transmembrane</keyword>
<feature type="transmembrane region" description="Helical" evidence="11">
    <location>
        <begin position="296"/>
        <end position="313"/>
    </location>
</feature>
<dbReference type="GO" id="GO:0008495">
    <property type="term" value="F:protoheme IX farnesyltransferase activity"/>
    <property type="evidence" value="ECO:0007669"/>
    <property type="project" value="InterPro"/>
</dbReference>
<evidence type="ECO:0000256" key="6">
    <source>
        <dbReference type="ARBA" id="ARBA00022989"/>
    </source>
</evidence>
<evidence type="ECO:0000256" key="9">
    <source>
        <dbReference type="ARBA" id="ARBA00030253"/>
    </source>
</evidence>
<evidence type="ECO:0000256" key="10">
    <source>
        <dbReference type="SAM" id="MobiDB-lite"/>
    </source>
</evidence>
<evidence type="ECO:0000256" key="8">
    <source>
        <dbReference type="ARBA" id="ARBA00023136"/>
    </source>
</evidence>
<dbReference type="InterPro" id="IPR006369">
    <property type="entry name" value="Protohaem_IX_farnesylTrfase"/>
</dbReference>
<dbReference type="GO" id="GO:0006784">
    <property type="term" value="P:heme A biosynthetic process"/>
    <property type="evidence" value="ECO:0007669"/>
    <property type="project" value="TreeGrafter"/>
</dbReference>
<dbReference type="InParanoid" id="G7E8R7"/>
<feature type="region of interest" description="Disordered" evidence="10">
    <location>
        <begin position="478"/>
        <end position="499"/>
    </location>
</feature>
<keyword evidence="8 11" id="KW-0472">Membrane</keyword>
<evidence type="ECO:0000256" key="1">
    <source>
        <dbReference type="ARBA" id="ARBA00004141"/>
    </source>
</evidence>
<dbReference type="PANTHER" id="PTHR43448">
    <property type="entry name" value="PROTOHEME IX FARNESYLTRANSFERASE, MITOCHONDRIAL"/>
    <property type="match status" value="1"/>
</dbReference>
<dbReference type="Proteomes" id="UP000009131">
    <property type="component" value="Unassembled WGS sequence"/>
</dbReference>
<dbReference type="OrthoDB" id="5211at2759"/>
<dbReference type="GO" id="GO:0005739">
    <property type="term" value="C:mitochondrion"/>
    <property type="evidence" value="ECO:0007669"/>
    <property type="project" value="TreeGrafter"/>
</dbReference>
<reference evidence="12 13" key="1">
    <citation type="journal article" date="2011" name="J. Gen. Appl. Microbiol.">
        <title>Draft genome sequencing of the enigmatic basidiomycete Mixia osmundae.</title>
        <authorList>
            <person name="Nishida H."/>
            <person name="Nagatsuka Y."/>
            <person name="Sugiyama J."/>
        </authorList>
    </citation>
    <scope>NUCLEOTIDE SEQUENCE [LARGE SCALE GENOMIC DNA]</scope>
    <source>
        <strain evidence="13">CBS 9802 / IAM 14324 / JCM 22182 / KY 12970</strain>
    </source>
</reference>
<comment type="caution">
    <text evidence="12">The sequence shown here is derived from an EMBL/GenBank/DDBJ whole genome shotgun (WGS) entry which is preliminary data.</text>
</comment>
<organism evidence="12 13">
    <name type="scientific">Mixia osmundae (strain CBS 9802 / IAM 14324 / JCM 22182 / KY 12970)</name>
    <dbReference type="NCBI Taxonomy" id="764103"/>
    <lineage>
        <taxon>Eukaryota</taxon>
        <taxon>Fungi</taxon>
        <taxon>Dikarya</taxon>
        <taxon>Basidiomycota</taxon>
        <taxon>Pucciniomycotina</taxon>
        <taxon>Mixiomycetes</taxon>
        <taxon>Mixiales</taxon>
        <taxon>Mixiaceae</taxon>
        <taxon>Mixia</taxon>
    </lineage>
</organism>
<keyword evidence="6 11" id="KW-1133">Transmembrane helix</keyword>
<name>G7E8R7_MIXOS</name>
<dbReference type="GO" id="GO:0016020">
    <property type="term" value="C:membrane"/>
    <property type="evidence" value="ECO:0007669"/>
    <property type="project" value="UniProtKB-SubCell"/>
</dbReference>
<comment type="subcellular location">
    <subcellularLocation>
        <location evidence="1">Membrane</location>
        <topology evidence="1">Multi-pass membrane protein</topology>
    </subcellularLocation>
</comment>
<dbReference type="InterPro" id="IPR030470">
    <property type="entry name" value="UbiA_prenylTrfase_CS"/>
</dbReference>
<dbReference type="NCBIfam" id="TIGR01473">
    <property type="entry name" value="cyoE_ctaB"/>
    <property type="match status" value="1"/>
</dbReference>
<keyword evidence="4" id="KW-0808">Transferase</keyword>
<evidence type="ECO:0000256" key="7">
    <source>
        <dbReference type="ARBA" id="ARBA00023133"/>
    </source>
</evidence>
<feature type="transmembrane region" description="Helical" evidence="11">
    <location>
        <begin position="422"/>
        <end position="441"/>
    </location>
</feature>
<dbReference type="HOGENOM" id="CLU_029631_3_2_1"/>
<sequence length="499" mass="54327">MSLECAACARLASRATRSITRSVSSIAQGSSRLTPFSSQLPRFASTAPEQRPWLDVHKLRRDALAQPRPRRIDRSRFTTIAPVVPANLHGKSTSTEDVRLVAADRVSEDTSTSDAEARDSLSVFQGIKLPESSLGPTTAIVYRPIRSHSLPELIQLYKGLTKAKLSALITLTTMAGYAMCPLDPGATHAAMETFLTDTLAHLPIDMDQLALAATASSGGSQLSLPILLTASVGTALCCASANTFNQLVEVPYDAQMARTRNRVLVRRQVTPLHAFTFASSTALAGVGMLYHFVNPLTASIGLANIILYSFIYTPLKRVTIFNTWIGAVVGALPPLMGWAACTNTLDLLTQPGAWLLALLVFAWQFPHFNSLAWNLRADYAKAGYRMMSVTNPALNARVALRYSIACVPICLGLPYLGLTSAVFGYMSFLPNGLLIWTSYRFWRRVNDQTARELFWASLVHLPALLILMMLCKQGSSAQTEESSSVSRKDAETPSVEALE</sequence>
<feature type="transmembrane region" description="Helical" evidence="11">
    <location>
        <begin position="453"/>
        <end position="470"/>
    </location>
</feature>
<dbReference type="RefSeq" id="XP_014568763.1">
    <property type="nucleotide sequence ID" value="XM_014713277.1"/>
</dbReference>
<evidence type="ECO:0000313" key="13">
    <source>
        <dbReference type="Proteomes" id="UP000009131"/>
    </source>
</evidence>
<dbReference type="EMBL" id="BABT02000220">
    <property type="protein sequence ID" value="GAA99535.1"/>
    <property type="molecule type" value="Genomic_DNA"/>
</dbReference>
<dbReference type="CDD" id="cd13957">
    <property type="entry name" value="PT_UbiA_Cox10"/>
    <property type="match status" value="1"/>
</dbReference>
<evidence type="ECO:0000256" key="3">
    <source>
        <dbReference type="ARBA" id="ARBA00016335"/>
    </source>
</evidence>
<gene>
    <name evidence="12" type="primary">Mo06236</name>
    <name evidence="12" type="ORF">E5Q_06236</name>
</gene>
<feature type="transmembrane region" description="Helical" evidence="11">
    <location>
        <begin position="352"/>
        <end position="373"/>
    </location>
</feature>
<dbReference type="Gene3D" id="1.10.357.140">
    <property type="entry name" value="UbiA prenyltransferase"/>
    <property type="match status" value="1"/>
</dbReference>
<evidence type="ECO:0000313" key="12">
    <source>
        <dbReference type="EMBL" id="GAA99535.1"/>
    </source>
</evidence>
<reference evidence="12 13" key="2">
    <citation type="journal article" date="2012" name="Open Biol.">
        <title>Characteristics of nucleosomes and linker DNA regions on the genome of the basidiomycete Mixia osmundae revealed by mono- and dinucleosome mapping.</title>
        <authorList>
            <person name="Nishida H."/>
            <person name="Kondo S."/>
            <person name="Matsumoto T."/>
            <person name="Suzuki Y."/>
            <person name="Yoshikawa H."/>
            <person name="Taylor T.D."/>
            <person name="Sugiyama J."/>
        </authorList>
    </citation>
    <scope>NUCLEOTIDE SEQUENCE [LARGE SCALE GENOMIC DNA]</scope>
    <source>
        <strain evidence="13">CBS 9802 / IAM 14324 / JCM 22182 / KY 12970</strain>
    </source>
</reference>
<dbReference type="InterPro" id="IPR044878">
    <property type="entry name" value="UbiA_sf"/>
</dbReference>
<keyword evidence="7" id="KW-0350">Heme biosynthesis</keyword>